<dbReference type="EMBL" id="BMGR01000001">
    <property type="protein sequence ID" value="GGF88554.1"/>
    <property type="molecule type" value="Genomic_DNA"/>
</dbReference>
<reference evidence="1" key="2">
    <citation type="submission" date="2020-09" db="EMBL/GenBank/DDBJ databases">
        <authorList>
            <person name="Sun Q."/>
            <person name="Zhou Y."/>
        </authorList>
    </citation>
    <scope>NUCLEOTIDE SEQUENCE</scope>
    <source>
        <strain evidence="1">CGMCC 1.12987</strain>
    </source>
</reference>
<protein>
    <submittedName>
        <fullName evidence="1">Uncharacterized protein</fullName>
    </submittedName>
</protein>
<name>A0A917CHD7_9BACL</name>
<organism evidence="1 2">
    <name type="scientific">Paenibacillus abyssi</name>
    <dbReference type="NCBI Taxonomy" id="1340531"/>
    <lineage>
        <taxon>Bacteria</taxon>
        <taxon>Bacillati</taxon>
        <taxon>Bacillota</taxon>
        <taxon>Bacilli</taxon>
        <taxon>Bacillales</taxon>
        <taxon>Paenibacillaceae</taxon>
        <taxon>Paenibacillus</taxon>
    </lineage>
</organism>
<dbReference type="AlphaFoldDB" id="A0A917CHD7"/>
<sequence length="256" mass="27178">MAYIAKTDWTAANGIGAVDVNKWEQGIADAHTTADAALPAASYTAADVLAKLLTVDGAGSGLDAEMVSKYGLGTIAAAVPGNDWNQAIVTGFYMAQNATNQPTVAGAHSWKYGIVVQHNDKYALQKLTDFDNVASWVRIGREVGGVLTWGTWKRVFDENVIRINAGVLEFNDGGTWKVAGGVKNVQRGLASIASGATEVNVTIAAVNLSKAYVNPLTVPTGYTIDAQLTSTTNLYIRVRGITGGFVDISWEVVEFY</sequence>
<dbReference type="Proteomes" id="UP000644756">
    <property type="component" value="Unassembled WGS sequence"/>
</dbReference>
<gene>
    <name evidence="1" type="ORF">GCM10010916_02380</name>
</gene>
<reference evidence="1" key="1">
    <citation type="journal article" date="2014" name="Int. J. Syst. Evol. Microbiol.">
        <title>Complete genome sequence of Corynebacterium casei LMG S-19264T (=DSM 44701T), isolated from a smear-ripened cheese.</title>
        <authorList>
            <consortium name="US DOE Joint Genome Institute (JGI-PGF)"/>
            <person name="Walter F."/>
            <person name="Albersmeier A."/>
            <person name="Kalinowski J."/>
            <person name="Ruckert C."/>
        </authorList>
    </citation>
    <scope>NUCLEOTIDE SEQUENCE</scope>
    <source>
        <strain evidence="1">CGMCC 1.12987</strain>
    </source>
</reference>
<accession>A0A917CHD7</accession>
<dbReference type="RefSeq" id="WP_188528215.1">
    <property type="nucleotide sequence ID" value="NZ_BMGR01000001.1"/>
</dbReference>
<comment type="caution">
    <text evidence="1">The sequence shown here is derived from an EMBL/GenBank/DDBJ whole genome shotgun (WGS) entry which is preliminary data.</text>
</comment>
<evidence type="ECO:0000313" key="1">
    <source>
        <dbReference type="EMBL" id="GGF88554.1"/>
    </source>
</evidence>
<keyword evidence="2" id="KW-1185">Reference proteome</keyword>
<proteinExistence type="predicted"/>
<evidence type="ECO:0000313" key="2">
    <source>
        <dbReference type="Proteomes" id="UP000644756"/>
    </source>
</evidence>